<dbReference type="Proteomes" id="UP001285354">
    <property type="component" value="Unassembled WGS sequence"/>
</dbReference>
<keyword evidence="2" id="KW-0479">Metal-binding</keyword>
<dbReference type="GO" id="GO:0046872">
    <property type="term" value="F:metal ion binding"/>
    <property type="evidence" value="ECO:0007669"/>
    <property type="project" value="UniProtKB-KW"/>
</dbReference>
<feature type="domain" description="DHHA2" evidence="5">
    <location>
        <begin position="267"/>
        <end position="421"/>
    </location>
</feature>
<dbReference type="InterPro" id="IPR004097">
    <property type="entry name" value="DHHA2"/>
</dbReference>
<name>A0AAD9WDX0_9HELO</name>
<keyword evidence="7" id="KW-1185">Reference proteome</keyword>
<evidence type="ECO:0000313" key="7">
    <source>
        <dbReference type="Proteomes" id="UP001285354"/>
    </source>
</evidence>
<dbReference type="InterPro" id="IPR038222">
    <property type="entry name" value="DHHA2_dom_sf"/>
</dbReference>
<dbReference type="GO" id="GO:0004309">
    <property type="term" value="F:exopolyphosphatase activity"/>
    <property type="evidence" value="ECO:0007669"/>
    <property type="project" value="TreeGrafter"/>
</dbReference>
<keyword evidence="3" id="KW-0378">Hydrolase</keyword>
<evidence type="ECO:0000256" key="2">
    <source>
        <dbReference type="ARBA" id="ARBA00022723"/>
    </source>
</evidence>
<dbReference type="Gene3D" id="3.90.1640.10">
    <property type="entry name" value="inorganic pyrophosphatase (n-terminal core)"/>
    <property type="match status" value="1"/>
</dbReference>
<dbReference type="SUPFAM" id="SSF64182">
    <property type="entry name" value="DHH phosphoesterases"/>
    <property type="match status" value="1"/>
</dbReference>
<comment type="caution">
    <text evidence="6">The sequence shown here is derived from an EMBL/GenBank/DDBJ whole genome shotgun (WGS) entry which is preliminary data.</text>
</comment>
<sequence length="423" mass="47191">MPLPRVSLRSFLSSARSALHHANQLSSPLTFVIGNEAAGKSVLFHEFTMAKTIADLDSLCSAVVLAYLRTYASTSPSDTLYIPLSNIPHTDLALRPELLPVLSRANLKLSDLITLSEVPSLSQASSRLAPETTKWLLVDHNALLGELGKLYGHRVVGCIDHHDEENKVPKDCGSEPRVIKKSGSCSSLVVEYCRDAWDAMSAKSSDAEMTTNWDAELARVALGPVLIDTSNLENEAKTTYTDVEAMKYLKRFIVAEEGHEFKASDYYDEIWAAERDVDGLSLTDLLRKDYKQWTEHGVSLGVCSVVKNVEFLLQKVDSRDEFFGTLKAFSKDRGLSICCVMTRESTNDGGFKRELLVWGLDEKGVEAVKKFEAQSAEKLGLETWKNGSLDIDEEEQWRRCWVQNQIEHSRKQVAPLLRSSMAI</sequence>
<dbReference type="Pfam" id="PF01368">
    <property type="entry name" value="DHH"/>
    <property type="match status" value="1"/>
</dbReference>
<evidence type="ECO:0000256" key="4">
    <source>
        <dbReference type="ARBA" id="ARBA00023211"/>
    </source>
</evidence>
<accession>A0AAD9WDX0</accession>
<organism evidence="6 7">
    <name type="scientific">Diplocarpon rosae</name>
    <dbReference type="NCBI Taxonomy" id="946125"/>
    <lineage>
        <taxon>Eukaryota</taxon>
        <taxon>Fungi</taxon>
        <taxon>Dikarya</taxon>
        <taxon>Ascomycota</taxon>
        <taxon>Pezizomycotina</taxon>
        <taxon>Leotiomycetes</taxon>
        <taxon>Helotiales</taxon>
        <taxon>Drepanopezizaceae</taxon>
        <taxon>Diplocarpon</taxon>
    </lineage>
</organism>
<dbReference type="AlphaFoldDB" id="A0AAD9WDX0"/>
<dbReference type="InterPro" id="IPR001667">
    <property type="entry name" value="DDH_dom"/>
</dbReference>
<proteinExistence type="predicted"/>
<protein>
    <recommendedName>
        <fullName evidence="5">DHHA2 domain-containing protein</fullName>
    </recommendedName>
</protein>
<dbReference type="GO" id="GO:0005737">
    <property type="term" value="C:cytoplasm"/>
    <property type="evidence" value="ECO:0007669"/>
    <property type="project" value="InterPro"/>
</dbReference>
<evidence type="ECO:0000256" key="1">
    <source>
        <dbReference type="ARBA" id="ARBA00001936"/>
    </source>
</evidence>
<evidence type="ECO:0000259" key="5">
    <source>
        <dbReference type="SMART" id="SM01131"/>
    </source>
</evidence>
<dbReference type="PANTHER" id="PTHR12112:SF39">
    <property type="entry name" value="EG:152A3.5 PROTEIN (FBGN0003116_PN PROTEIN)"/>
    <property type="match status" value="1"/>
</dbReference>
<dbReference type="InterPro" id="IPR038763">
    <property type="entry name" value="DHH_sf"/>
</dbReference>
<dbReference type="PANTHER" id="PTHR12112">
    <property type="entry name" value="BNIP - RELATED"/>
    <property type="match status" value="1"/>
</dbReference>
<reference evidence="6" key="1">
    <citation type="submission" date="2023-06" db="EMBL/GenBank/DDBJ databases">
        <title>Draft genome of Marssonina rosae.</title>
        <authorList>
            <person name="Cheng Q."/>
        </authorList>
    </citation>
    <scope>NUCLEOTIDE SEQUENCE</scope>
    <source>
        <strain evidence="6">R4</strain>
    </source>
</reference>
<dbReference type="Gene3D" id="3.10.310.20">
    <property type="entry name" value="DHHA2 domain"/>
    <property type="match status" value="1"/>
</dbReference>
<dbReference type="Pfam" id="PF02833">
    <property type="entry name" value="DHHA2"/>
    <property type="match status" value="1"/>
</dbReference>
<gene>
    <name evidence="6" type="ORF">QTJ16_002366</name>
</gene>
<comment type="cofactor">
    <cofactor evidence="1">
        <name>Mn(2+)</name>
        <dbReference type="ChEBI" id="CHEBI:29035"/>
    </cofactor>
</comment>
<evidence type="ECO:0000313" key="6">
    <source>
        <dbReference type="EMBL" id="KAK2627720.1"/>
    </source>
</evidence>
<keyword evidence="4" id="KW-0464">Manganese</keyword>
<dbReference type="EMBL" id="JAUBYV010000003">
    <property type="protein sequence ID" value="KAK2627720.1"/>
    <property type="molecule type" value="Genomic_DNA"/>
</dbReference>
<dbReference type="SMART" id="SM01131">
    <property type="entry name" value="DHHA2"/>
    <property type="match status" value="1"/>
</dbReference>
<evidence type="ECO:0000256" key="3">
    <source>
        <dbReference type="ARBA" id="ARBA00022801"/>
    </source>
</evidence>